<feature type="region of interest" description="Disordered" evidence="1">
    <location>
        <begin position="151"/>
        <end position="180"/>
    </location>
</feature>
<proteinExistence type="predicted"/>
<feature type="compositionally biased region" description="Basic residues" evidence="1">
    <location>
        <begin position="1"/>
        <end position="17"/>
    </location>
</feature>
<feature type="compositionally biased region" description="Pro residues" evidence="1">
    <location>
        <begin position="154"/>
        <end position="170"/>
    </location>
</feature>
<comment type="caution">
    <text evidence="2">The sequence shown here is derived from an EMBL/GenBank/DDBJ whole genome shotgun (WGS) entry which is preliminary data.</text>
</comment>
<evidence type="ECO:0000256" key="1">
    <source>
        <dbReference type="SAM" id="MobiDB-lite"/>
    </source>
</evidence>
<dbReference type="EMBL" id="JANKHO010002474">
    <property type="protein sequence ID" value="KAJ3492281.1"/>
    <property type="molecule type" value="Genomic_DNA"/>
</dbReference>
<sequence>MPKASNPRRKKAAKRAKSPAPGGGYANPPAPLAPPVVLMRASPMPSVSALSSHTVTFISLFTATGSAIMGPPAAASVVASEDAGAPTTDTGDKSEEEDEDPAADLLQHLNNVAASTGIPMLNTPLPVTTIVAALGQLNPNVFQNSALAQQITNPQPPAGTPSPVGPPAPTAVPIHLQPQL</sequence>
<feature type="region of interest" description="Disordered" evidence="1">
    <location>
        <begin position="1"/>
        <end position="33"/>
    </location>
</feature>
<gene>
    <name evidence="2" type="ORF">NLJ89_g11258</name>
</gene>
<dbReference type="Proteomes" id="UP001148786">
    <property type="component" value="Unassembled WGS sequence"/>
</dbReference>
<organism evidence="2 3">
    <name type="scientific">Agrocybe chaxingu</name>
    <dbReference type="NCBI Taxonomy" id="84603"/>
    <lineage>
        <taxon>Eukaryota</taxon>
        <taxon>Fungi</taxon>
        <taxon>Dikarya</taxon>
        <taxon>Basidiomycota</taxon>
        <taxon>Agaricomycotina</taxon>
        <taxon>Agaricomycetes</taxon>
        <taxon>Agaricomycetidae</taxon>
        <taxon>Agaricales</taxon>
        <taxon>Agaricineae</taxon>
        <taxon>Strophariaceae</taxon>
        <taxon>Agrocybe</taxon>
    </lineage>
</organism>
<feature type="region of interest" description="Disordered" evidence="1">
    <location>
        <begin position="77"/>
        <end position="100"/>
    </location>
</feature>
<keyword evidence="3" id="KW-1185">Reference proteome</keyword>
<evidence type="ECO:0000313" key="3">
    <source>
        <dbReference type="Proteomes" id="UP001148786"/>
    </source>
</evidence>
<protein>
    <submittedName>
        <fullName evidence="2">Uncharacterized protein</fullName>
    </submittedName>
</protein>
<accession>A0A9W8MRB6</accession>
<name>A0A9W8MRB6_9AGAR</name>
<reference evidence="2" key="1">
    <citation type="submission" date="2022-07" db="EMBL/GenBank/DDBJ databases">
        <title>Genome Sequence of Agrocybe chaxingu.</title>
        <authorList>
            <person name="Buettner E."/>
        </authorList>
    </citation>
    <scope>NUCLEOTIDE SEQUENCE</scope>
    <source>
        <strain evidence="2">MP-N11</strain>
    </source>
</reference>
<evidence type="ECO:0000313" key="2">
    <source>
        <dbReference type="EMBL" id="KAJ3492281.1"/>
    </source>
</evidence>
<dbReference type="AlphaFoldDB" id="A0A9W8MRB6"/>